<dbReference type="EMBL" id="JAINUF010000006">
    <property type="protein sequence ID" value="KAJ8356439.1"/>
    <property type="molecule type" value="Genomic_DNA"/>
</dbReference>
<dbReference type="Proteomes" id="UP001152622">
    <property type="component" value="Chromosome 6"/>
</dbReference>
<keyword evidence="2" id="KW-1185">Reference proteome</keyword>
<proteinExistence type="predicted"/>
<dbReference type="AlphaFoldDB" id="A0A9Q1IWH3"/>
<organism evidence="1 2">
    <name type="scientific">Synaphobranchus kaupii</name>
    <name type="common">Kaup's arrowtooth eel</name>
    <dbReference type="NCBI Taxonomy" id="118154"/>
    <lineage>
        <taxon>Eukaryota</taxon>
        <taxon>Metazoa</taxon>
        <taxon>Chordata</taxon>
        <taxon>Craniata</taxon>
        <taxon>Vertebrata</taxon>
        <taxon>Euteleostomi</taxon>
        <taxon>Actinopterygii</taxon>
        <taxon>Neopterygii</taxon>
        <taxon>Teleostei</taxon>
        <taxon>Anguilliformes</taxon>
        <taxon>Synaphobranchidae</taxon>
        <taxon>Synaphobranchus</taxon>
    </lineage>
</organism>
<evidence type="ECO:0000313" key="2">
    <source>
        <dbReference type="Proteomes" id="UP001152622"/>
    </source>
</evidence>
<comment type="caution">
    <text evidence="1">The sequence shown here is derived from an EMBL/GenBank/DDBJ whole genome shotgun (WGS) entry which is preliminary data.</text>
</comment>
<sequence>MVRREKEVAEPCPSKESCGFALSFNLAFDIKSTGLVRQQHLSINLAGSYPLATFQEKRHIMYHTTKVKAAPPYPPTA</sequence>
<reference evidence="1" key="1">
    <citation type="journal article" date="2023" name="Science">
        <title>Genome structures resolve the early diversification of teleost fishes.</title>
        <authorList>
            <person name="Parey E."/>
            <person name="Louis A."/>
            <person name="Montfort J."/>
            <person name="Bouchez O."/>
            <person name="Roques C."/>
            <person name="Iampietro C."/>
            <person name="Lluch J."/>
            <person name="Castinel A."/>
            <person name="Donnadieu C."/>
            <person name="Desvignes T."/>
            <person name="Floi Bucao C."/>
            <person name="Jouanno E."/>
            <person name="Wen M."/>
            <person name="Mejri S."/>
            <person name="Dirks R."/>
            <person name="Jansen H."/>
            <person name="Henkel C."/>
            <person name="Chen W.J."/>
            <person name="Zahm M."/>
            <person name="Cabau C."/>
            <person name="Klopp C."/>
            <person name="Thompson A.W."/>
            <person name="Robinson-Rechavi M."/>
            <person name="Braasch I."/>
            <person name="Lecointre G."/>
            <person name="Bobe J."/>
            <person name="Postlethwait J.H."/>
            <person name="Berthelot C."/>
            <person name="Roest Crollius H."/>
            <person name="Guiguen Y."/>
        </authorList>
    </citation>
    <scope>NUCLEOTIDE SEQUENCE</scope>
    <source>
        <strain evidence="1">WJC10195</strain>
    </source>
</reference>
<evidence type="ECO:0000313" key="1">
    <source>
        <dbReference type="EMBL" id="KAJ8356439.1"/>
    </source>
</evidence>
<name>A0A9Q1IWH3_SYNKA</name>
<protein>
    <submittedName>
        <fullName evidence="1">Uncharacterized protein</fullName>
    </submittedName>
</protein>
<gene>
    <name evidence="1" type="ORF">SKAU_G00192330</name>
</gene>
<accession>A0A9Q1IWH3</accession>